<evidence type="ECO:0000256" key="9">
    <source>
        <dbReference type="HAMAP-Rule" id="MF_01897"/>
    </source>
</evidence>
<evidence type="ECO:0000259" key="12">
    <source>
        <dbReference type="PROSITE" id="PS52040"/>
    </source>
</evidence>
<evidence type="ECO:0000256" key="3">
    <source>
        <dbReference type="ARBA" id="ARBA00022741"/>
    </source>
</evidence>
<dbReference type="GO" id="GO:0034335">
    <property type="term" value="F:DNA negative supercoiling activity"/>
    <property type="evidence" value="ECO:0007669"/>
    <property type="project" value="UniProtKB-ARBA"/>
</dbReference>
<evidence type="ECO:0000313" key="14">
    <source>
        <dbReference type="Proteomes" id="UP000045545"/>
    </source>
</evidence>
<dbReference type="InterPro" id="IPR006691">
    <property type="entry name" value="GyrA/parC_rep"/>
</dbReference>
<dbReference type="Gene3D" id="1.10.268.10">
    <property type="entry name" value="Topoisomerase, domain 3"/>
    <property type="match status" value="1"/>
</dbReference>
<dbReference type="PROSITE" id="PS52040">
    <property type="entry name" value="TOPO_IIA"/>
    <property type="match status" value="1"/>
</dbReference>
<dbReference type="FunFam" id="2.120.10.90:FF:000005">
    <property type="entry name" value="DNA topoisomerase 4 subunit A"/>
    <property type="match status" value="1"/>
</dbReference>
<dbReference type="STRING" id="690567.843"/>
<dbReference type="NCBIfam" id="TIGR01063">
    <property type="entry name" value="gyrA"/>
    <property type="match status" value="1"/>
</dbReference>
<dbReference type="GO" id="GO:0006265">
    <property type="term" value="P:DNA topological change"/>
    <property type="evidence" value="ECO:0007669"/>
    <property type="project" value="UniProtKB-UniRule"/>
</dbReference>
<evidence type="ECO:0000256" key="5">
    <source>
        <dbReference type="ARBA" id="ARBA00023029"/>
    </source>
</evidence>
<evidence type="ECO:0000256" key="6">
    <source>
        <dbReference type="ARBA" id="ARBA00023125"/>
    </source>
</evidence>
<dbReference type="CDD" id="cd00187">
    <property type="entry name" value="TOP4c"/>
    <property type="match status" value="1"/>
</dbReference>
<gene>
    <name evidence="9" type="primary">gyrA</name>
    <name evidence="13" type="ORF">843</name>
</gene>
<dbReference type="Gene3D" id="2.120.10.90">
    <property type="entry name" value="DNA gyrase/topoisomerase IV, subunit A, C-terminal"/>
    <property type="match status" value="1"/>
</dbReference>
<keyword evidence="6 9" id="KW-0238">DNA-binding</keyword>
<organism evidence="13 14">
    <name type="scientific">Syntrophomonas zehnderi OL-4</name>
    <dbReference type="NCBI Taxonomy" id="690567"/>
    <lineage>
        <taxon>Bacteria</taxon>
        <taxon>Bacillati</taxon>
        <taxon>Bacillota</taxon>
        <taxon>Clostridia</taxon>
        <taxon>Eubacteriales</taxon>
        <taxon>Syntrophomonadaceae</taxon>
        <taxon>Syntrophomonas</taxon>
    </lineage>
</organism>
<dbReference type="InterPro" id="IPR013758">
    <property type="entry name" value="Topo_IIA_A/C_ab"/>
</dbReference>
<keyword evidence="3 9" id="KW-0547">Nucleotide-binding</keyword>
<evidence type="ECO:0000256" key="10">
    <source>
        <dbReference type="PROSITE-ProRule" id="PRU01384"/>
    </source>
</evidence>
<dbReference type="InterPro" id="IPR013757">
    <property type="entry name" value="Topo_IIA_A_a_sf"/>
</dbReference>
<dbReference type="OrthoDB" id="9806486at2"/>
<dbReference type="InterPro" id="IPR050220">
    <property type="entry name" value="Type_II_DNA_Topoisomerases"/>
</dbReference>
<name>A0A0E4GCU6_9FIRM</name>
<evidence type="ECO:0000313" key="13">
    <source>
        <dbReference type="EMBL" id="CFX24489.1"/>
    </source>
</evidence>
<reference evidence="13 14" key="1">
    <citation type="submission" date="2015-03" db="EMBL/GenBank/DDBJ databases">
        <authorList>
            <person name="Murphy D."/>
        </authorList>
    </citation>
    <scope>NUCLEOTIDE SEQUENCE [LARGE SCALE GENOMIC DNA]</scope>
    <source>
        <strain evidence="13 14">OL-4</strain>
    </source>
</reference>
<dbReference type="PANTHER" id="PTHR43493">
    <property type="entry name" value="DNA GYRASE/TOPOISOMERASE SUBUNIT A"/>
    <property type="match status" value="1"/>
</dbReference>
<keyword evidence="9" id="KW-0963">Cytoplasm</keyword>
<feature type="domain" description="Topo IIA-type catalytic" evidence="12">
    <location>
        <begin position="36"/>
        <end position="499"/>
    </location>
</feature>
<dbReference type="FunFam" id="3.90.199.10:FF:000001">
    <property type="entry name" value="DNA gyrase subunit A"/>
    <property type="match status" value="1"/>
</dbReference>
<dbReference type="GO" id="GO:0005737">
    <property type="term" value="C:cytoplasm"/>
    <property type="evidence" value="ECO:0007669"/>
    <property type="project" value="UniProtKB-SubCell"/>
</dbReference>
<accession>A0A0E4GCU6</accession>
<evidence type="ECO:0000256" key="8">
    <source>
        <dbReference type="ARBA" id="ARBA00063644"/>
    </source>
</evidence>
<feature type="coiled-coil region" evidence="11">
    <location>
        <begin position="437"/>
        <end position="478"/>
    </location>
</feature>
<dbReference type="GO" id="GO:0005694">
    <property type="term" value="C:chromosome"/>
    <property type="evidence" value="ECO:0007669"/>
    <property type="project" value="InterPro"/>
</dbReference>
<keyword evidence="14" id="KW-1185">Reference proteome</keyword>
<evidence type="ECO:0000256" key="7">
    <source>
        <dbReference type="ARBA" id="ARBA00023235"/>
    </source>
</evidence>
<dbReference type="Gene3D" id="3.30.1360.40">
    <property type="match status" value="1"/>
</dbReference>
<protein>
    <recommendedName>
        <fullName evidence="9">DNA gyrase subunit A</fullName>
        <ecNumber evidence="9">5.6.2.2</ecNumber>
    </recommendedName>
</protein>
<dbReference type="HAMAP" id="MF_01897">
    <property type="entry name" value="GyrA"/>
    <property type="match status" value="1"/>
</dbReference>
<dbReference type="SUPFAM" id="SSF101904">
    <property type="entry name" value="GyrA/ParC C-terminal domain-like"/>
    <property type="match status" value="1"/>
</dbReference>
<dbReference type="Proteomes" id="UP000045545">
    <property type="component" value="Unassembled WGS sequence"/>
</dbReference>
<dbReference type="GO" id="GO:0006261">
    <property type="term" value="P:DNA-templated DNA replication"/>
    <property type="evidence" value="ECO:0007669"/>
    <property type="project" value="UniProtKB-UniRule"/>
</dbReference>
<feature type="short sequence motif" description="GyrA-box" evidence="9">
    <location>
        <begin position="526"/>
        <end position="532"/>
    </location>
</feature>
<dbReference type="Pfam" id="PF03989">
    <property type="entry name" value="DNA_gyraseA_C"/>
    <property type="match status" value="6"/>
</dbReference>
<comment type="function">
    <text evidence="9">A type II topoisomerase that negatively supercoils closed circular double-stranded (ds) DNA in an ATP-dependent manner to modulate DNA topology and maintain chromosomes in an underwound state. Negative supercoiling favors strand separation, and DNA replication, transcription, recombination and repair, all of which involve strand separation. Also able to catalyze the interconversion of other topological isomers of dsDNA rings, including catenanes and knotted rings. Type II topoisomerases break and join 2 DNA strands simultaneously in an ATP-dependent manner.</text>
</comment>
<dbReference type="GO" id="GO:0009330">
    <property type="term" value="C:DNA topoisomerase type II (double strand cut, ATP-hydrolyzing) complex"/>
    <property type="evidence" value="ECO:0007669"/>
    <property type="project" value="TreeGrafter"/>
</dbReference>
<dbReference type="SMART" id="SM00434">
    <property type="entry name" value="TOP4c"/>
    <property type="match status" value="1"/>
</dbReference>
<evidence type="ECO:0000256" key="2">
    <source>
        <dbReference type="ARBA" id="ARBA00008263"/>
    </source>
</evidence>
<dbReference type="FunFam" id="3.30.1360.40:FF:000002">
    <property type="entry name" value="DNA gyrase subunit A"/>
    <property type="match status" value="1"/>
</dbReference>
<comment type="subunit">
    <text evidence="9">Heterotetramer, composed of two GyrA and two GyrB chains. In the heterotetramer, GyrA contains the active site tyrosine that forms a transient covalent intermediate with DNA, while GyrB binds cofactors and catalyzes ATP hydrolysis.</text>
</comment>
<dbReference type="PANTHER" id="PTHR43493:SF5">
    <property type="entry name" value="DNA GYRASE SUBUNIT A, CHLOROPLASTIC_MITOCHONDRIAL"/>
    <property type="match status" value="1"/>
</dbReference>
<sequence>MGQDNLFDRVIPIDIEKEVRKSFLEYSMSVIVSRALPDVRDGLKPVHRRILYALYDQGMTHDKPHKKSATIVGEVMGKYHPHGDAAIYQTMVKLAQNFSMRYPLIDGHGNFGSVDGDEAAAMRYTESRMAKIAAEMVKDLDKETVDWRPNYDDTRQEPAVLPSRIPNLLVNGSAGIAVGMATNMPPHNLSEVVEALKMYIDDPEVTLDEIMTVLPGPDFPTAGIMDSKGIRQAYTSGRGSIKIRARYEIEERKNGKTAIIISEIPYQVNKARLIEKIADLVREKKIDGIVALRDESARKGMRIVIEVRRDVNINVLINNLFKHTQLEDSFGINNVALVNGEPKTLGLKQLMQYYIEHRQDVITRRTIHDLKLAQARKHIVEGLQIAIDNLDEIINLIRSSKDRETARNALIARFDLTEIQANAILDMRFAQLTGLERTKLEEEYRELLARIADYEDILAHEERVLQIIKEDLDEIKDKYGDKRRTEINYDSSEFNEEDFIEDHEVVITLSNRGYIKRQPLDTYKAQKRGGKGVSSTSTRAEDFALDVLVTGVLNNILFFTNQGRVFCSKAYHIPESSRQAKGQTLVNFMELRPEEKVSTIISVKVFDEKRHLLMVTRKGTVKKVALDSFSNIRKSGLIAINLADDDELVDVLRVEKDDRIMLVTSFGQSISFLEGQVRPMGRTAAGVKGINLGRDDFVIGADKYRPEAEAVLVTVNGYGKRTRLEEFNLQNRGGKGLKTIDVNNKNGPVVGFKIVKEDEELVILTSEGQIIRLETEDISTQKRYSRGVVVMRIGEGDSIAAVARFKTE</sequence>
<dbReference type="GO" id="GO:0005524">
    <property type="term" value="F:ATP binding"/>
    <property type="evidence" value="ECO:0007669"/>
    <property type="project" value="UniProtKB-UniRule"/>
</dbReference>
<dbReference type="GO" id="GO:0003677">
    <property type="term" value="F:DNA binding"/>
    <property type="evidence" value="ECO:0007669"/>
    <property type="project" value="UniProtKB-UniRule"/>
</dbReference>
<dbReference type="Gene3D" id="3.90.199.10">
    <property type="entry name" value="Topoisomerase II, domain 5"/>
    <property type="match status" value="1"/>
</dbReference>
<keyword evidence="4 9" id="KW-0067">ATP-binding</keyword>
<dbReference type="RefSeq" id="WP_046496171.1">
    <property type="nucleotide sequence ID" value="NZ_CGIH01000012.1"/>
</dbReference>
<comment type="miscellaneous">
    <text evidence="9">Few gyrases are as efficient as E.coli at forming negative supercoils. Not all organisms have 2 type II topoisomerases; in organisms with a single type II topoisomerase this enzyme also has to decatenate newly replicated chromosomes.</text>
</comment>
<dbReference type="FunFam" id="1.10.268.10:FF:000001">
    <property type="entry name" value="DNA gyrase subunit A"/>
    <property type="match status" value="1"/>
</dbReference>
<evidence type="ECO:0000256" key="11">
    <source>
        <dbReference type="SAM" id="Coils"/>
    </source>
</evidence>
<keyword evidence="11" id="KW-0175">Coiled coil</keyword>
<proteinExistence type="inferred from homology"/>
<dbReference type="NCBIfam" id="NF004043">
    <property type="entry name" value="PRK05560.1"/>
    <property type="match status" value="1"/>
</dbReference>
<feature type="active site" description="O-(5'-phospho-DNA)-tyrosine intermediate" evidence="9 10">
    <location>
        <position position="124"/>
    </location>
</feature>
<evidence type="ECO:0000256" key="1">
    <source>
        <dbReference type="ARBA" id="ARBA00000185"/>
    </source>
</evidence>
<dbReference type="NCBIfam" id="NF004044">
    <property type="entry name" value="PRK05561.1"/>
    <property type="match status" value="1"/>
</dbReference>
<dbReference type="Pfam" id="PF00521">
    <property type="entry name" value="DNA_topoisoIV"/>
    <property type="match status" value="1"/>
</dbReference>
<dbReference type="EC" id="5.6.2.2" evidence="9"/>
<comment type="similarity">
    <text evidence="2 9">Belongs to the type II topoisomerase GyrA/ParC subunit family.</text>
</comment>
<dbReference type="EMBL" id="CGIH01000012">
    <property type="protein sequence ID" value="CFX24489.1"/>
    <property type="molecule type" value="Genomic_DNA"/>
</dbReference>
<dbReference type="InterPro" id="IPR013760">
    <property type="entry name" value="Topo_IIA-like_dom_sf"/>
</dbReference>
<dbReference type="AlphaFoldDB" id="A0A0E4GCU6"/>
<comment type="catalytic activity">
    <reaction evidence="1 9 10">
        <text>ATP-dependent breakage, passage and rejoining of double-stranded DNA.</text>
        <dbReference type="EC" id="5.6.2.2"/>
    </reaction>
</comment>
<comment type="subunit">
    <text evidence="8">Heterotetramer composed of ParC and ParE.</text>
</comment>
<dbReference type="SUPFAM" id="SSF56719">
    <property type="entry name" value="Type II DNA topoisomerase"/>
    <property type="match status" value="1"/>
</dbReference>
<dbReference type="InterPro" id="IPR002205">
    <property type="entry name" value="Topo_IIA_dom_A"/>
</dbReference>
<evidence type="ECO:0000256" key="4">
    <source>
        <dbReference type="ARBA" id="ARBA00022840"/>
    </source>
</evidence>
<dbReference type="InterPro" id="IPR035516">
    <property type="entry name" value="Gyrase/topoIV_suA_C"/>
</dbReference>
<keyword evidence="7 9" id="KW-0413">Isomerase</keyword>
<comment type="subcellular location">
    <subcellularLocation>
        <location evidence="9">Cytoplasm</location>
    </subcellularLocation>
</comment>
<dbReference type="InterPro" id="IPR005743">
    <property type="entry name" value="GyrA"/>
</dbReference>
<keyword evidence="5 9" id="KW-0799">Topoisomerase</keyword>